<evidence type="ECO:0000256" key="2">
    <source>
        <dbReference type="ARBA" id="ARBA00023027"/>
    </source>
</evidence>
<dbReference type="EMBL" id="FPBA01000024">
    <property type="protein sequence ID" value="SFU01356.1"/>
    <property type="molecule type" value="Genomic_DNA"/>
</dbReference>
<dbReference type="PANTHER" id="PTHR10996:SF178">
    <property type="entry name" value="2-HYDROXYACID DEHYDROGENASE YGL185C-RELATED"/>
    <property type="match status" value="1"/>
</dbReference>
<name>A0A1I7CPH9_9ACTN</name>
<proteinExistence type="predicted"/>
<dbReference type="Pfam" id="PF02826">
    <property type="entry name" value="2-Hacid_dh_C"/>
    <property type="match status" value="1"/>
</dbReference>
<dbReference type="InterPro" id="IPR036291">
    <property type="entry name" value="NAD(P)-bd_dom_sf"/>
</dbReference>
<keyword evidence="1" id="KW-0560">Oxidoreductase</keyword>
<organism evidence="4 5">
    <name type="scientific">Geodermatophilus amargosae</name>
    <dbReference type="NCBI Taxonomy" id="1296565"/>
    <lineage>
        <taxon>Bacteria</taxon>
        <taxon>Bacillati</taxon>
        <taxon>Actinomycetota</taxon>
        <taxon>Actinomycetes</taxon>
        <taxon>Geodermatophilales</taxon>
        <taxon>Geodermatophilaceae</taxon>
        <taxon>Geodermatophilus</taxon>
    </lineage>
</organism>
<dbReference type="SUPFAM" id="SSF51735">
    <property type="entry name" value="NAD(P)-binding Rossmann-fold domains"/>
    <property type="match status" value="1"/>
</dbReference>
<accession>A0A1I7CPH9</accession>
<feature type="domain" description="D-isomer specific 2-hydroxyacid dehydrogenase NAD-binding" evidence="3">
    <location>
        <begin position="93"/>
        <end position="241"/>
    </location>
</feature>
<dbReference type="PANTHER" id="PTHR10996">
    <property type="entry name" value="2-HYDROXYACID DEHYDROGENASE-RELATED"/>
    <property type="match status" value="1"/>
</dbReference>
<keyword evidence="5" id="KW-1185">Reference proteome</keyword>
<dbReference type="STRING" id="1296565.SAMN05660657_04737"/>
<evidence type="ECO:0000313" key="5">
    <source>
        <dbReference type="Proteomes" id="UP000199546"/>
    </source>
</evidence>
<evidence type="ECO:0000259" key="3">
    <source>
        <dbReference type="Pfam" id="PF02826"/>
    </source>
</evidence>
<dbReference type="OrthoDB" id="4324715at2"/>
<reference evidence="5" key="1">
    <citation type="submission" date="2016-10" db="EMBL/GenBank/DDBJ databases">
        <authorList>
            <person name="Varghese N."/>
            <person name="Submissions S."/>
        </authorList>
    </citation>
    <scope>NUCLEOTIDE SEQUENCE [LARGE SCALE GENOMIC DNA]</scope>
    <source>
        <strain evidence="5">DSM 46136</strain>
    </source>
</reference>
<gene>
    <name evidence="4" type="ORF">SAMN05660657_04737</name>
</gene>
<keyword evidence="2" id="KW-0520">NAD</keyword>
<dbReference type="Proteomes" id="UP000199546">
    <property type="component" value="Unassembled WGS sequence"/>
</dbReference>
<dbReference type="AlphaFoldDB" id="A0A1I7CPH9"/>
<evidence type="ECO:0000256" key="1">
    <source>
        <dbReference type="ARBA" id="ARBA00023002"/>
    </source>
</evidence>
<dbReference type="GO" id="GO:0016618">
    <property type="term" value="F:hydroxypyruvate reductase [NAD(P)H] activity"/>
    <property type="evidence" value="ECO:0007669"/>
    <property type="project" value="TreeGrafter"/>
</dbReference>
<dbReference type="InterPro" id="IPR050223">
    <property type="entry name" value="D-isomer_2-hydroxyacid_DH"/>
</dbReference>
<protein>
    <submittedName>
        <fullName evidence="4">Phosphoglycerate dehydrogenase</fullName>
    </submittedName>
</protein>
<dbReference type="SUPFAM" id="SSF52283">
    <property type="entry name" value="Formate/glycerate dehydrogenase catalytic domain-like"/>
    <property type="match status" value="1"/>
</dbReference>
<dbReference type="InterPro" id="IPR006140">
    <property type="entry name" value="D-isomer_DH_NAD-bd"/>
</dbReference>
<sequence>MQSGWARDDVPDIVVLPYQSELACLPQLHDLRPRLIQTQTIGYDGFGAALAPGHVVANASSVHEASTAEFTLALVLASQRGLLEIVRVGPNRARRWHPSLADRSVLLIGYGGVGRAIESRLAPFEVRLTRVAGRRRETDAGVVHGVADLPRLLPDADIVIVCVPLNDSTTGLVDEAFLAAMADGALLVNVARGRVADTAALTRHAEQGRLRFALDVTDPEPLPDDHPLLDLPNVLVTPHIGGASSAMGPRMARLVHTQVSHLRAGQEAVNVVLRT</sequence>
<dbReference type="Gene3D" id="3.40.50.720">
    <property type="entry name" value="NAD(P)-binding Rossmann-like Domain"/>
    <property type="match status" value="2"/>
</dbReference>
<dbReference type="GO" id="GO:0005829">
    <property type="term" value="C:cytosol"/>
    <property type="evidence" value="ECO:0007669"/>
    <property type="project" value="TreeGrafter"/>
</dbReference>
<dbReference type="GO" id="GO:0030267">
    <property type="term" value="F:glyoxylate reductase (NADPH) activity"/>
    <property type="evidence" value="ECO:0007669"/>
    <property type="project" value="TreeGrafter"/>
</dbReference>
<evidence type="ECO:0000313" key="4">
    <source>
        <dbReference type="EMBL" id="SFU01356.1"/>
    </source>
</evidence>
<dbReference type="GO" id="GO:0051287">
    <property type="term" value="F:NAD binding"/>
    <property type="evidence" value="ECO:0007669"/>
    <property type="project" value="InterPro"/>
</dbReference>